<dbReference type="AlphaFoldDB" id="A0A346Y642"/>
<geneLocation type="plasmid" evidence="2">
    <name>pedy32-46i</name>
</geneLocation>
<keyword evidence="2" id="KW-1185">Reference proteome</keyword>
<dbReference type="EMBL" id="CP031166">
    <property type="protein sequence ID" value="AXV09939.1"/>
    <property type="molecule type" value="Genomic_DNA"/>
</dbReference>
<evidence type="ECO:0000313" key="2">
    <source>
        <dbReference type="Proteomes" id="UP000264006"/>
    </source>
</evidence>
<keyword evidence="1" id="KW-0614">Plasmid</keyword>
<dbReference type="KEGG" id="euz:DVS28_b0169"/>
<proteinExistence type="predicted"/>
<protein>
    <submittedName>
        <fullName evidence="1">Uncharacterized protein</fullName>
    </submittedName>
</protein>
<sequence>MTTTTTAAPRPSDLVGLDGEDWVRAHQRILDGLPYGFPCAKPNPSTGESCSSGGAGGCDAPAVLYGRCPAHLPPSYCSRAGCASPPARNGRCGDHQAGCGTPLVTSTVVGPMVVCGRNETCTTCLCRWEDDSYMRALYPAPYRTDGTVRKSGVAA</sequence>
<dbReference type="RefSeq" id="WP_114594542.1">
    <property type="nucleotide sequence ID" value="NZ_CP031166.1"/>
</dbReference>
<accession>A0A346Y642</accession>
<gene>
    <name evidence="1" type="ORF">DVS28_b0169</name>
</gene>
<name>A0A346Y642_9ACTN</name>
<evidence type="ECO:0000313" key="1">
    <source>
        <dbReference type="EMBL" id="AXV09939.1"/>
    </source>
</evidence>
<dbReference type="Proteomes" id="UP000264006">
    <property type="component" value="Plasmid pEDY32-46I"/>
</dbReference>
<reference evidence="1 2" key="1">
    <citation type="submission" date="2018-09" db="EMBL/GenBank/DDBJ databases">
        <title>Complete genome sequence of Euzebya sp. DY32-46 isolated from seawater of Pacific Ocean.</title>
        <authorList>
            <person name="Xu L."/>
            <person name="Wu Y.-H."/>
            <person name="Xu X.-W."/>
        </authorList>
    </citation>
    <scope>NUCLEOTIDE SEQUENCE [LARGE SCALE GENOMIC DNA]</scope>
    <source>
        <strain evidence="1 2">DY32-46</strain>
        <plasmid evidence="2">pedy32-46i</plasmid>
    </source>
</reference>
<organism evidence="1 2">
    <name type="scientific">Euzebya pacifica</name>
    <dbReference type="NCBI Taxonomy" id="1608957"/>
    <lineage>
        <taxon>Bacteria</taxon>
        <taxon>Bacillati</taxon>
        <taxon>Actinomycetota</taxon>
        <taxon>Nitriliruptoria</taxon>
        <taxon>Euzebyales</taxon>
    </lineage>
</organism>